<keyword evidence="3" id="KW-1185">Reference proteome</keyword>
<gene>
    <name evidence="2" type="ORF">SAMN03080618_02640</name>
</gene>
<feature type="transmembrane region" description="Helical" evidence="1">
    <location>
        <begin position="12"/>
        <end position="35"/>
    </location>
</feature>
<evidence type="ECO:0000256" key="1">
    <source>
        <dbReference type="SAM" id="Phobius"/>
    </source>
</evidence>
<feature type="transmembrane region" description="Helical" evidence="1">
    <location>
        <begin position="47"/>
        <end position="69"/>
    </location>
</feature>
<name>A0A1I3QGT0_9HYPH</name>
<dbReference type="InterPro" id="IPR025333">
    <property type="entry name" value="DUF4239"/>
</dbReference>
<organism evidence="2 3">
    <name type="scientific">Aquamicrobium aerolatum DSM 21857</name>
    <dbReference type="NCBI Taxonomy" id="1121003"/>
    <lineage>
        <taxon>Bacteria</taxon>
        <taxon>Pseudomonadati</taxon>
        <taxon>Pseudomonadota</taxon>
        <taxon>Alphaproteobacteria</taxon>
        <taxon>Hyphomicrobiales</taxon>
        <taxon>Phyllobacteriaceae</taxon>
        <taxon>Aerobium</taxon>
    </lineage>
</organism>
<keyword evidence="1" id="KW-0472">Membrane</keyword>
<protein>
    <recommendedName>
        <fullName evidence="4">DUF4239 domain-containing protein</fullName>
    </recommendedName>
</protein>
<accession>A0A1I3QGT0</accession>
<evidence type="ECO:0000313" key="3">
    <source>
        <dbReference type="Proteomes" id="UP000242763"/>
    </source>
</evidence>
<proteinExistence type="predicted"/>
<dbReference type="Pfam" id="PF14023">
    <property type="entry name" value="Bestrophin-like"/>
    <property type="match status" value="1"/>
</dbReference>
<sequence length="255" mass="27873">MLLNLFFWQSAIVQLLLLTGFGLLCYALAMGYLRLLRHRHRNLSRAVPAPTFVGTIATAWALALGFVAADVWAARANADQALSEERSAIIRLVGIAEEDALGLPEIMSSIADYKHEVEEKEWGTGLNRVPVASVDASLQRIRVEIVKLAREGIPSPLIGKMTRDFDELQDARNKRLAIGNSSVSTHKWNLVLFLTLLSMVAIAATHADRPAAARNALGIFMVAAVVSLWFLALHATPYSGSAGIRFDELTLRSEG</sequence>
<evidence type="ECO:0000313" key="2">
    <source>
        <dbReference type="EMBL" id="SFJ32702.1"/>
    </source>
</evidence>
<reference evidence="3" key="1">
    <citation type="submission" date="2016-10" db="EMBL/GenBank/DDBJ databases">
        <authorList>
            <person name="Varghese N."/>
            <person name="Submissions S."/>
        </authorList>
    </citation>
    <scope>NUCLEOTIDE SEQUENCE [LARGE SCALE GENOMIC DNA]</scope>
    <source>
        <strain evidence="3">DSM 21857</strain>
    </source>
</reference>
<evidence type="ECO:0008006" key="4">
    <source>
        <dbReference type="Google" id="ProtNLM"/>
    </source>
</evidence>
<feature type="transmembrane region" description="Helical" evidence="1">
    <location>
        <begin position="188"/>
        <end position="205"/>
    </location>
</feature>
<dbReference type="STRING" id="1121003.SAMN03080618_02640"/>
<dbReference type="AlphaFoldDB" id="A0A1I3QGT0"/>
<feature type="transmembrane region" description="Helical" evidence="1">
    <location>
        <begin position="217"/>
        <end position="236"/>
    </location>
</feature>
<keyword evidence="1" id="KW-0812">Transmembrane</keyword>
<dbReference type="RefSeq" id="WP_091523138.1">
    <property type="nucleotide sequence ID" value="NZ_FORF01000015.1"/>
</dbReference>
<dbReference type="EMBL" id="FORF01000015">
    <property type="protein sequence ID" value="SFJ32702.1"/>
    <property type="molecule type" value="Genomic_DNA"/>
</dbReference>
<keyword evidence="1" id="KW-1133">Transmembrane helix</keyword>
<dbReference type="OrthoDB" id="8444963at2"/>
<dbReference type="Proteomes" id="UP000242763">
    <property type="component" value="Unassembled WGS sequence"/>
</dbReference>